<keyword evidence="8" id="KW-1185">Reference proteome</keyword>
<feature type="transmembrane region" description="Helical" evidence="5">
    <location>
        <begin position="399"/>
        <end position="422"/>
    </location>
</feature>
<evidence type="ECO:0000313" key="7">
    <source>
        <dbReference type="EMBL" id="SMB91829.1"/>
    </source>
</evidence>
<dbReference type="PANTHER" id="PTHR42744:SF1">
    <property type="entry name" value="BINDING-PROTEIN-DEPENDENT TRANSPORT SYSTEMS INNER MEMBRANE COMPONENT"/>
    <property type="match status" value="1"/>
</dbReference>
<feature type="domain" description="ABC transmembrane type-1" evidence="6">
    <location>
        <begin position="361"/>
        <end position="552"/>
    </location>
</feature>
<sequence>MKVLRRAGNLSLTVVAVALLSAFAYFAYHGHRITELAGQTTVLVSLGILPYYALRSFLRMLAAYFLSLIFSLAYGYKAATDARAEKILLPVLDVLQSVPILGFFPAAIYFFVNLFRGSIWGIELASIFLIFTSQAWNMTFGFYEAITTIPGELKEAADAYRVTGWRRFLKLYLPAGIPKLVYNSILSWSGGWYFLIAAEIITIGPVEYSLPGLGSYLIRTAEEGELGLTMAGLLALVAIITLMNTFIWHPLSTWAENFKYEFETGGGRQIPKGWGYRLWYEAPVFRELRRLILASGSALGRVIVSLGSKFPGRLYFPWVGRIISWGLILLLAYSLLRGLIALIGLFLQPWQAEIFTIPQAIFYSFLRLLAAYVLSLLWTLPVAIWIGHNERAYEVLVPVFEVLASVPATALFPIIVFLLVGFTGGMELAAILLVLTGMQWYLLFNLIAGVKSIPRDMKEAAMVFGLRGSKYLRRVVFPALIPSLVTGSITAWGGGWNALIVSEYVVYAGQTYMTFGIGSLLDKAMYISGNFQVIWSSLMTMVLVIVLLNRFFWRRLYEWAAAKFSFEAEE</sequence>
<dbReference type="RefSeq" id="WP_084663776.1">
    <property type="nucleotide sequence ID" value="NZ_LT838272.1"/>
</dbReference>
<reference evidence="7 8" key="1">
    <citation type="submission" date="2017-04" db="EMBL/GenBank/DDBJ databases">
        <authorList>
            <person name="Afonso C.L."/>
            <person name="Miller P.J."/>
            <person name="Scott M.A."/>
            <person name="Spackman E."/>
            <person name="Goraichik I."/>
            <person name="Dimitrov K.M."/>
            <person name="Suarez D.L."/>
            <person name="Swayne D.E."/>
        </authorList>
    </citation>
    <scope>NUCLEOTIDE SEQUENCE [LARGE SCALE GENOMIC DNA]</scope>
    <source>
        <strain evidence="7 8">ToBE</strain>
    </source>
</reference>
<feature type="transmembrane region" description="Helical" evidence="5">
    <location>
        <begin position="471"/>
        <end position="492"/>
    </location>
</feature>
<feature type="transmembrane region" description="Helical" evidence="5">
    <location>
        <begin position="533"/>
        <end position="553"/>
    </location>
</feature>
<evidence type="ECO:0000259" key="6">
    <source>
        <dbReference type="PROSITE" id="PS50928"/>
    </source>
</evidence>
<feature type="transmembrane region" description="Helical" evidence="5">
    <location>
        <begin position="61"/>
        <end position="79"/>
    </location>
</feature>
<feature type="transmembrane region" description="Helical" evidence="5">
    <location>
        <begin position="360"/>
        <end position="387"/>
    </location>
</feature>
<evidence type="ECO:0000256" key="1">
    <source>
        <dbReference type="ARBA" id="ARBA00004141"/>
    </source>
</evidence>
<feature type="transmembrane region" description="Helical" evidence="5">
    <location>
        <begin position="91"/>
        <end position="112"/>
    </location>
</feature>
<proteinExistence type="inferred from homology"/>
<feature type="transmembrane region" description="Helical" evidence="5">
    <location>
        <begin position="119"/>
        <end position="136"/>
    </location>
</feature>
<dbReference type="SUPFAM" id="SSF161098">
    <property type="entry name" value="MetI-like"/>
    <property type="match status" value="2"/>
</dbReference>
<evidence type="ECO:0000256" key="4">
    <source>
        <dbReference type="ARBA" id="ARBA00023136"/>
    </source>
</evidence>
<dbReference type="STRING" id="698762.SAMN00808754_0530"/>
<evidence type="ECO:0000256" key="5">
    <source>
        <dbReference type="RuleBase" id="RU363032"/>
    </source>
</evidence>
<evidence type="ECO:0000256" key="3">
    <source>
        <dbReference type="ARBA" id="ARBA00022989"/>
    </source>
</evidence>
<feature type="transmembrane region" description="Helical" evidence="5">
    <location>
        <begin position="428"/>
        <end position="450"/>
    </location>
</feature>
<keyword evidence="5" id="KW-0813">Transport</keyword>
<feature type="transmembrane region" description="Helical" evidence="5">
    <location>
        <begin position="192"/>
        <end position="214"/>
    </location>
</feature>
<dbReference type="EMBL" id="LT838272">
    <property type="protein sequence ID" value="SMB91829.1"/>
    <property type="molecule type" value="Genomic_DNA"/>
</dbReference>
<dbReference type="CDD" id="cd06261">
    <property type="entry name" value="TM_PBP2"/>
    <property type="match status" value="2"/>
</dbReference>
<protein>
    <submittedName>
        <fullName evidence="7">NitT/TauT family transport system permease protein</fullName>
    </submittedName>
</protein>
<dbReference type="PROSITE" id="PS50928">
    <property type="entry name" value="ABC_TM1"/>
    <property type="match status" value="2"/>
</dbReference>
<gene>
    <name evidence="7" type="ORF">SAMN00808754_0530</name>
</gene>
<dbReference type="Proteomes" id="UP000192569">
    <property type="component" value="Chromosome I"/>
</dbReference>
<keyword evidence="4 5" id="KW-0472">Membrane</keyword>
<dbReference type="GO" id="GO:0055085">
    <property type="term" value="P:transmembrane transport"/>
    <property type="evidence" value="ECO:0007669"/>
    <property type="project" value="InterPro"/>
</dbReference>
<keyword evidence="3 5" id="KW-1133">Transmembrane helix</keyword>
<feature type="domain" description="ABC transmembrane type-1" evidence="6">
    <location>
        <begin position="53"/>
        <end position="247"/>
    </location>
</feature>
<dbReference type="Gene3D" id="1.10.3720.10">
    <property type="entry name" value="MetI-like"/>
    <property type="match status" value="2"/>
</dbReference>
<dbReference type="InterPro" id="IPR000515">
    <property type="entry name" value="MetI-like"/>
</dbReference>
<dbReference type="Pfam" id="PF00528">
    <property type="entry name" value="BPD_transp_1"/>
    <property type="match status" value="2"/>
</dbReference>
<feature type="transmembrane region" description="Helical" evidence="5">
    <location>
        <begin position="226"/>
        <end position="248"/>
    </location>
</feature>
<dbReference type="PANTHER" id="PTHR42744">
    <property type="entry name" value="BINDING-PROTEIN-DEPENDENT TRANSPORT SYSTEMS INNER MEMBRANE COMPONENT"/>
    <property type="match status" value="1"/>
</dbReference>
<dbReference type="GO" id="GO:0005886">
    <property type="term" value="C:plasma membrane"/>
    <property type="evidence" value="ECO:0007669"/>
    <property type="project" value="UniProtKB-SubCell"/>
</dbReference>
<accession>A0A1W1VEL0</accession>
<keyword evidence="2 5" id="KW-0812">Transmembrane</keyword>
<feature type="transmembrane region" description="Helical" evidence="5">
    <location>
        <begin position="322"/>
        <end position="348"/>
    </location>
</feature>
<comment type="subcellular location">
    <subcellularLocation>
        <location evidence="5">Cell membrane</location>
        <topology evidence="5">Multi-pass membrane protein</topology>
    </subcellularLocation>
    <subcellularLocation>
        <location evidence="1">Membrane</location>
        <topology evidence="1">Multi-pass membrane protein</topology>
    </subcellularLocation>
</comment>
<evidence type="ECO:0000256" key="2">
    <source>
        <dbReference type="ARBA" id="ARBA00022692"/>
    </source>
</evidence>
<dbReference type="InterPro" id="IPR035906">
    <property type="entry name" value="MetI-like_sf"/>
</dbReference>
<evidence type="ECO:0000313" key="8">
    <source>
        <dbReference type="Proteomes" id="UP000192569"/>
    </source>
</evidence>
<name>A0A1W1VEL0_9FIRM</name>
<dbReference type="AlphaFoldDB" id="A0A1W1VEL0"/>
<comment type="similarity">
    <text evidence="5">Belongs to the binding-protein-dependent transport system permease family.</text>
</comment>
<organism evidence="7 8">
    <name type="scientific">Thermanaeromonas toyohensis ToBE</name>
    <dbReference type="NCBI Taxonomy" id="698762"/>
    <lineage>
        <taxon>Bacteria</taxon>
        <taxon>Bacillati</taxon>
        <taxon>Bacillota</taxon>
        <taxon>Clostridia</taxon>
        <taxon>Neomoorellales</taxon>
        <taxon>Neomoorellaceae</taxon>
        <taxon>Thermanaeromonas</taxon>
    </lineage>
</organism>